<evidence type="ECO:0000313" key="2">
    <source>
        <dbReference type="Proteomes" id="UP000478836"/>
    </source>
</evidence>
<dbReference type="Proteomes" id="UP000478836">
    <property type="component" value="Unassembled WGS sequence"/>
</dbReference>
<evidence type="ECO:0000313" key="1">
    <source>
        <dbReference type="EMBL" id="KAB1864567.1"/>
    </source>
</evidence>
<organism evidence="1 2">
    <name type="scientific">Microbacterium algeriense</name>
    <dbReference type="NCBI Taxonomy" id="2615184"/>
    <lineage>
        <taxon>Bacteria</taxon>
        <taxon>Bacillati</taxon>
        <taxon>Actinomycetota</taxon>
        <taxon>Actinomycetes</taxon>
        <taxon>Micrococcales</taxon>
        <taxon>Microbacteriaceae</taxon>
        <taxon>Microbacterium</taxon>
    </lineage>
</organism>
<reference evidence="2" key="1">
    <citation type="submission" date="2019-09" db="EMBL/GenBank/DDBJ databases">
        <title>Whole genome sequencing of Microbacterium maritypicum.</title>
        <authorList>
            <person name="Lenchi N."/>
        </authorList>
    </citation>
    <scope>NUCLEOTIDE SEQUENCE [LARGE SCALE GENOMIC DNA]</scope>
    <source>
        <strain evidence="2">G1</strain>
    </source>
</reference>
<gene>
    <name evidence="1" type="ORF">F6A08_10740</name>
</gene>
<sequence>MTFLEPMLSGRDIATARAVLDFKNTTPMGAGFDPELRRDFESALHNEVEPISQRLHAAVGAHVSADPGVRALSEQFEAELVSTPRRGRRG</sequence>
<dbReference type="RefSeq" id="WP_151459428.1">
    <property type="nucleotide sequence ID" value="NZ_WAAO01000002.1"/>
</dbReference>
<protein>
    <submittedName>
        <fullName evidence="1">Uncharacterized protein</fullName>
    </submittedName>
</protein>
<proteinExistence type="predicted"/>
<keyword evidence="2" id="KW-1185">Reference proteome</keyword>
<name>A0ABQ6V9B0_9MICO</name>
<accession>A0ABQ6V9B0</accession>
<comment type="caution">
    <text evidence="1">The sequence shown here is derived from an EMBL/GenBank/DDBJ whole genome shotgun (WGS) entry which is preliminary data.</text>
</comment>
<dbReference type="GeneID" id="77476932"/>
<dbReference type="EMBL" id="WAAO01000002">
    <property type="protein sequence ID" value="KAB1864567.1"/>
    <property type="molecule type" value="Genomic_DNA"/>
</dbReference>